<evidence type="ECO:0000313" key="4">
    <source>
        <dbReference type="EMBL" id="ASA26509.1"/>
    </source>
</evidence>
<dbReference type="GO" id="GO:0008745">
    <property type="term" value="F:N-acetylmuramoyl-L-alanine amidase activity"/>
    <property type="evidence" value="ECO:0007669"/>
    <property type="project" value="InterPro"/>
</dbReference>
<reference evidence="4 5" key="1">
    <citation type="submission" date="2017-06" db="EMBL/GenBank/DDBJ databases">
        <title>Complete genome sequence of Paenibacillus donghaensis KCTC 13049T isolated from East Sea sediment, South Korea.</title>
        <authorList>
            <person name="Jung B.K."/>
            <person name="Hong S.-J."/>
            <person name="Shin J.-H."/>
        </authorList>
    </citation>
    <scope>NUCLEOTIDE SEQUENCE [LARGE SCALE GENOMIC DNA]</scope>
    <source>
        <strain evidence="4 5">KCTC 13049</strain>
    </source>
</reference>
<gene>
    <name evidence="4" type="ORF">B9T62_27760</name>
</gene>
<dbReference type="Proteomes" id="UP000249890">
    <property type="component" value="Chromosome"/>
</dbReference>
<dbReference type="GO" id="GO:0071555">
    <property type="term" value="P:cell wall organization"/>
    <property type="evidence" value="ECO:0007669"/>
    <property type="project" value="UniProtKB-KW"/>
</dbReference>
<keyword evidence="1 4" id="KW-0378">Hydrolase</keyword>
<evidence type="ECO:0000313" key="5">
    <source>
        <dbReference type="Proteomes" id="UP000249890"/>
    </source>
</evidence>
<proteinExistence type="predicted"/>
<dbReference type="PANTHER" id="PTHR30404:SF0">
    <property type="entry name" value="N-ACETYLMURAMOYL-L-ALANINE AMIDASE AMIC"/>
    <property type="match status" value="1"/>
</dbReference>
<dbReference type="Gene3D" id="3.40.630.40">
    <property type="entry name" value="Zn-dependent exopeptidases"/>
    <property type="match status" value="1"/>
</dbReference>
<dbReference type="KEGG" id="pdh:B9T62_27760"/>
<dbReference type="InterPro" id="IPR050695">
    <property type="entry name" value="N-acetylmuramoyl_amidase_3"/>
</dbReference>
<evidence type="ECO:0000256" key="2">
    <source>
        <dbReference type="ARBA" id="ARBA00023316"/>
    </source>
</evidence>
<organism evidence="4 5">
    <name type="scientific">Paenibacillus donghaensis</name>
    <dbReference type="NCBI Taxonomy" id="414771"/>
    <lineage>
        <taxon>Bacteria</taxon>
        <taxon>Bacillati</taxon>
        <taxon>Bacillota</taxon>
        <taxon>Bacilli</taxon>
        <taxon>Bacillales</taxon>
        <taxon>Paenibacillaceae</taxon>
        <taxon>Paenibacillus</taxon>
    </lineage>
</organism>
<accession>A0A2Z2KTH4</accession>
<dbReference type="PROSITE" id="PS51781">
    <property type="entry name" value="SH3B"/>
    <property type="match status" value="2"/>
</dbReference>
<dbReference type="GO" id="GO:0030288">
    <property type="term" value="C:outer membrane-bounded periplasmic space"/>
    <property type="evidence" value="ECO:0007669"/>
    <property type="project" value="TreeGrafter"/>
</dbReference>
<dbReference type="OrthoDB" id="9806267at2"/>
<dbReference type="SMART" id="SM00646">
    <property type="entry name" value="Ami_3"/>
    <property type="match status" value="1"/>
</dbReference>
<dbReference type="Gene3D" id="2.30.30.40">
    <property type="entry name" value="SH3 Domains"/>
    <property type="match status" value="2"/>
</dbReference>
<feature type="domain" description="SH3b" evidence="3">
    <location>
        <begin position="30"/>
        <end position="92"/>
    </location>
</feature>
<dbReference type="Pfam" id="PF01520">
    <property type="entry name" value="Amidase_3"/>
    <property type="match status" value="1"/>
</dbReference>
<dbReference type="SUPFAM" id="SSF53187">
    <property type="entry name" value="Zn-dependent exopeptidases"/>
    <property type="match status" value="1"/>
</dbReference>
<dbReference type="GO" id="GO:0009253">
    <property type="term" value="P:peptidoglycan catabolic process"/>
    <property type="evidence" value="ECO:0007669"/>
    <property type="project" value="InterPro"/>
</dbReference>
<name>A0A2Z2KTH4_9BACL</name>
<dbReference type="InterPro" id="IPR002508">
    <property type="entry name" value="MurNAc-LAA_cat"/>
</dbReference>
<dbReference type="Pfam" id="PF08239">
    <property type="entry name" value="SH3_3"/>
    <property type="match status" value="2"/>
</dbReference>
<dbReference type="SMART" id="SM00287">
    <property type="entry name" value="SH3b"/>
    <property type="match status" value="2"/>
</dbReference>
<evidence type="ECO:0000259" key="3">
    <source>
        <dbReference type="PROSITE" id="PS51781"/>
    </source>
</evidence>
<dbReference type="AlphaFoldDB" id="A0A2Z2KTH4"/>
<keyword evidence="5" id="KW-1185">Reference proteome</keyword>
<evidence type="ECO:0000256" key="1">
    <source>
        <dbReference type="ARBA" id="ARBA00022801"/>
    </source>
</evidence>
<feature type="domain" description="SH3b" evidence="3">
    <location>
        <begin position="119"/>
        <end position="183"/>
    </location>
</feature>
<dbReference type="PANTHER" id="PTHR30404">
    <property type="entry name" value="N-ACETYLMURAMOYL-L-ALANINE AMIDASE"/>
    <property type="match status" value="1"/>
</dbReference>
<protein>
    <submittedName>
        <fullName evidence="4">Cell wall hydrolase</fullName>
    </submittedName>
</protein>
<dbReference type="CDD" id="cd02696">
    <property type="entry name" value="MurNAc-LAA"/>
    <property type="match status" value="1"/>
</dbReference>
<sequence>MRKLTGIATLAACLLGWSGPSPDKASAAGSYTAKVYADSLTVRSEPAKDAAVKGSVKNGSLVTVSDEQHGWMKVQAGKTSGWVAGYYLKKVSGSAQASPATATTTTKATTTAATVKTSGGTKVSVAADSLRIRSGPGTGYEVLGSLRAGDSVTPLARENGWVRISTAGGQQGWVAGQYLSSSGTSAVQTVSAAVPAASTGSLRGKLIVVDPGHGGSDPGMIGTTYNTMEKDLNLQTALYVRDYLRDAGARVELTRTSDQKPTLSRRAGLSAALGADAFVSIHYNSSPKKVSGTLTFYYSEADDLRLARALETRLGQGIGLKSNGISFGDYHILRNNGAPAALVELGFLSNPTDESTVRTSSYQKKAARAIANGMADYFRR</sequence>
<dbReference type="InterPro" id="IPR003646">
    <property type="entry name" value="SH3-like_bac-type"/>
</dbReference>
<dbReference type="EMBL" id="CP021780">
    <property type="protein sequence ID" value="ASA26509.1"/>
    <property type="molecule type" value="Genomic_DNA"/>
</dbReference>
<keyword evidence="2" id="KW-0961">Cell wall biogenesis/degradation</keyword>